<comment type="caution">
    <text evidence="1">The sequence shown here is derived from an EMBL/GenBank/DDBJ whole genome shotgun (WGS) entry which is preliminary data.</text>
</comment>
<dbReference type="RefSeq" id="XP_049132973.1">
    <property type="nucleotide sequence ID" value="XM_049277016.1"/>
</dbReference>
<evidence type="ECO:0000313" key="2">
    <source>
        <dbReference type="Proteomes" id="UP001055115"/>
    </source>
</evidence>
<reference evidence="1 2" key="1">
    <citation type="submission" date="2022-03" db="EMBL/GenBank/DDBJ databases">
        <title>Genome data of Colletotrichum spp.</title>
        <authorList>
            <person name="Utami Y.D."/>
            <person name="Hiruma K."/>
        </authorList>
    </citation>
    <scope>NUCLEOTIDE SEQUENCE [LARGE SCALE GENOMIC DNA]</scope>
    <source>
        <strain evidence="1 2">MAFF 239500</strain>
    </source>
</reference>
<protein>
    <submittedName>
        <fullName evidence="1">Uncharacterized protein</fullName>
    </submittedName>
</protein>
<organism evidence="1 2">
    <name type="scientific">Colletotrichum spaethianum</name>
    <dbReference type="NCBI Taxonomy" id="700344"/>
    <lineage>
        <taxon>Eukaryota</taxon>
        <taxon>Fungi</taxon>
        <taxon>Dikarya</taxon>
        <taxon>Ascomycota</taxon>
        <taxon>Pezizomycotina</taxon>
        <taxon>Sordariomycetes</taxon>
        <taxon>Hypocreomycetidae</taxon>
        <taxon>Glomerellales</taxon>
        <taxon>Glomerellaceae</taxon>
        <taxon>Colletotrichum</taxon>
        <taxon>Colletotrichum spaethianum species complex</taxon>
    </lineage>
</organism>
<dbReference type="AlphaFoldDB" id="A0AA37PEB3"/>
<proteinExistence type="predicted"/>
<dbReference type="GeneID" id="73331606"/>
<name>A0AA37PEB3_9PEZI</name>
<dbReference type="EMBL" id="BQXU01000039">
    <property type="protein sequence ID" value="GKT50623.1"/>
    <property type="molecule type" value="Genomic_DNA"/>
</dbReference>
<keyword evidence="2" id="KW-1185">Reference proteome</keyword>
<evidence type="ECO:0000313" key="1">
    <source>
        <dbReference type="EMBL" id="GKT50623.1"/>
    </source>
</evidence>
<sequence length="88" mass="9949">MREQDVAHPATWNCYIRLPLVGVSPDTPQFPLGLRDVLSRLGQGLDQTSDKATLQRKSLVWIKLILLVKDLDEGIRTVLEHTKSKLQS</sequence>
<gene>
    <name evidence="1" type="ORF">ColSpa_10804</name>
</gene>
<accession>A0AA37PEB3</accession>
<dbReference type="Proteomes" id="UP001055115">
    <property type="component" value="Unassembled WGS sequence"/>
</dbReference>